<gene>
    <name evidence="6" type="ORF">RSO01_50580</name>
</gene>
<keyword evidence="1" id="KW-0805">Transcription regulation</keyword>
<evidence type="ECO:0000256" key="1">
    <source>
        <dbReference type="ARBA" id="ARBA00023015"/>
    </source>
</evidence>
<dbReference type="InterPro" id="IPR014757">
    <property type="entry name" value="Tscrpt_reg_IclR_C"/>
</dbReference>
<dbReference type="EMBL" id="BKAJ01000089">
    <property type="protein sequence ID" value="GEP57892.1"/>
    <property type="molecule type" value="Genomic_DNA"/>
</dbReference>
<sequence length="255" mass="27459">MNDNVKSAARVLDILELLARSDEPMALKDLVSVLALPKSSAHALLRTLQSRGYVERDAADRYALNESMRQSAGWIGGPEAHLAAVARPVMEQLRDELEESVFLGVREARGDVKVIAKAVSRAAIRYDSDDPDPRTAYCTGMGRILLAFWDKKSTAAYLIRNRFRAHTPRTVTDPAKLRAILAKVAADGYAVVEEEYVLGGSATAAPVFGANGTVVAALNVGTVSARYPAAKPRIIAGVVRAAATISQRLGYRRAA</sequence>
<comment type="caution">
    <text evidence="6">The sequence shown here is derived from an EMBL/GenBank/DDBJ whole genome shotgun (WGS) entry which is preliminary data.</text>
</comment>
<dbReference type="SMART" id="SM00346">
    <property type="entry name" value="HTH_ICLR"/>
    <property type="match status" value="1"/>
</dbReference>
<dbReference type="RefSeq" id="WP_147152601.1">
    <property type="nucleotide sequence ID" value="NZ_BKAJ01000089.1"/>
</dbReference>
<dbReference type="InterPro" id="IPR005471">
    <property type="entry name" value="Tscrpt_reg_IclR_N"/>
</dbReference>
<proteinExistence type="predicted"/>
<keyword evidence="2" id="KW-0238">DNA-binding</keyword>
<dbReference type="PANTHER" id="PTHR30136:SF24">
    <property type="entry name" value="HTH-TYPE TRANSCRIPTIONAL REPRESSOR ALLR"/>
    <property type="match status" value="1"/>
</dbReference>
<organism evidence="6 7">
    <name type="scientific">Reyranella soli</name>
    <dbReference type="NCBI Taxonomy" id="1230389"/>
    <lineage>
        <taxon>Bacteria</taxon>
        <taxon>Pseudomonadati</taxon>
        <taxon>Pseudomonadota</taxon>
        <taxon>Alphaproteobacteria</taxon>
        <taxon>Hyphomicrobiales</taxon>
        <taxon>Reyranellaceae</taxon>
        <taxon>Reyranella</taxon>
    </lineage>
</organism>
<dbReference type="OrthoDB" id="6811967at2"/>
<evidence type="ECO:0000259" key="5">
    <source>
        <dbReference type="PROSITE" id="PS51078"/>
    </source>
</evidence>
<dbReference type="AlphaFoldDB" id="A0A512NG55"/>
<dbReference type="PANTHER" id="PTHR30136">
    <property type="entry name" value="HELIX-TURN-HELIX TRANSCRIPTIONAL REGULATOR, ICLR FAMILY"/>
    <property type="match status" value="1"/>
</dbReference>
<dbReference type="Gene3D" id="1.10.10.10">
    <property type="entry name" value="Winged helix-like DNA-binding domain superfamily/Winged helix DNA-binding domain"/>
    <property type="match status" value="1"/>
</dbReference>
<dbReference type="GO" id="GO:0045892">
    <property type="term" value="P:negative regulation of DNA-templated transcription"/>
    <property type="evidence" value="ECO:0007669"/>
    <property type="project" value="TreeGrafter"/>
</dbReference>
<dbReference type="PROSITE" id="PS51077">
    <property type="entry name" value="HTH_ICLR"/>
    <property type="match status" value="1"/>
</dbReference>
<dbReference type="InterPro" id="IPR029016">
    <property type="entry name" value="GAF-like_dom_sf"/>
</dbReference>
<feature type="domain" description="HTH iclR-type" evidence="4">
    <location>
        <begin position="5"/>
        <end position="66"/>
    </location>
</feature>
<name>A0A512NG55_9HYPH</name>
<dbReference type="Gene3D" id="3.30.450.40">
    <property type="match status" value="1"/>
</dbReference>
<dbReference type="InterPro" id="IPR036388">
    <property type="entry name" value="WH-like_DNA-bd_sf"/>
</dbReference>
<dbReference type="InterPro" id="IPR036390">
    <property type="entry name" value="WH_DNA-bd_sf"/>
</dbReference>
<dbReference type="GO" id="GO:0003677">
    <property type="term" value="F:DNA binding"/>
    <property type="evidence" value="ECO:0007669"/>
    <property type="project" value="UniProtKB-KW"/>
</dbReference>
<dbReference type="Proteomes" id="UP000321058">
    <property type="component" value="Unassembled WGS sequence"/>
</dbReference>
<feature type="domain" description="IclR-ED" evidence="5">
    <location>
        <begin position="60"/>
        <end position="251"/>
    </location>
</feature>
<evidence type="ECO:0000256" key="2">
    <source>
        <dbReference type="ARBA" id="ARBA00023125"/>
    </source>
</evidence>
<keyword evidence="7" id="KW-1185">Reference proteome</keyword>
<dbReference type="PROSITE" id="PS51078">
    <property type="entry name" value="ICLR_ED"/>
    <property type="match status" value="1"/>
</dbReference>
<reference evidence="6 7" key="1">
    <citation type="submission" date="2019-07" db="EMBL/GenBank/DDBJ databases">
        <title>Whole genome shotgun sequence of Reyranella soli NBRC 108950.</title>
        <authorList>
            <person name="Hosoyama A."/>
            <person name="Uohara A."/>
            <person name="Ohji S."/>
            <person name="Ichikawa N."/>
        </authorList>
    </citation>
    <scope>NUCLEOTIDE SEQUENCE [LARGE SCALE GENOMIC DNA]</scope>
    <source>
        <strain evidence="6 7">NBRC 108950</strain>
    </source>
</reference>
<protein>
    <submittedName>
        <fullName evidence="6">IclR family transcriptional regulator</fullName>
    </submittedName>
</protein>
<dbReference type="FunFam" id="1.10.10.10:FF:000056">
    <property type="entry name" value="IclR family transcriptional regulator"/>
    <property type="match status" value="1"/>
</dbReference>
<evidence type="ECO:0000259" key="4">
    <source>
        <dbReference type="PROSITE" id="PS51077"/>
    </source>
</evidence>
<dbReference type="SUPFAM" id="SSF46785">
    <property type="entry name" value="Winged helix' DNA-binding domain"/>
    <property type="match status" value="1"/>
</dbReference>
<dbReference type="GO" id="GO:0003700">
    <property type="term" value="F:DNA-binding transcription factor activity"/>
    <property type="evidence" value="ECO:0007669"/>
    <property type="project" value="TreeGrafter"/>
</dbReference>
<keyword evidence="3" id="KW-0804">Transcription</keyword>
<dbReference type="InterPro" id="IPR050707">
    <property type="entry name" value="HTH_MetabolicPath_Reg"/>
</dbReference>
<evidence type="ECO:0000256" key="3">
    <source>
        <dbReference type="ARBA" id="ARBA00023163"/>
    </source>
</evidence>
<dbReference type="Pfam" id="PF01614">
    <property type="entry name" value="IclR_C"/>
    <property type="match status" value="1"/>
</dbReference>
<dbReference type="SUPFAM" id="SSF55781">
    <property type="entry name" value="GAF domain-like"/>
    <property type="match status" value="1"/>
</dbReference>
<dbReference type="Pfam" id="PF09339">
    <property type="entry name" value="HTH_IclR"/>
    <property type="match status" value="1"/>
</dbReference>
<accession>A0A512NG55</accession>
<evidence type="ECO:0000313" key="7">
    <source>
        <dbReference type="Proteomes" id="UP000321058"/>
    </source>
</evidence>
<evidence type="ECO:0000313" key="6">
    <source>
        <dbReference type="EMBL" id="GEP57892.1"/>
    </source>
</evidence>